<comment type="caution">
    <text evidence="6">The sequence shown here is derived from an EMBL/GenBank/DDBJ whole genome shotgun (WGS) entry which is preliminary data.</text>
</comment>
<name>A0ABW1FBQ4_9ACTN</name>
<dbReference type="EMBL" id="JBHSPW010000001">
    <property type="protein sequence ID" value="MFC5891536.1"/>
    <property type="molecule type" value="Genomic_DNA"/>
</dbReference>
<dbReference type="SUPFAM" id="SSF53474">
    <property type="entry name" value="alpha/beta-Hydrolases"/>
    <property type="match status" value="1"/>
</dbReference>
<comment type="similarity">
    <text evidence="1">Belongs to the peptidase S33 family.</text>
</comment>
<dbReference type="GO" id="GO:0016787">
    <property type="term" value="F:hydrolase activity"/>
    <property type="evidence" value="ECO:0007669"/>
    <property type="project" value="UniProtKB-KW"/>
</dbReference>
<keyword evidence="2" id="KW-0732">Signal</keyword>
<keyword evidence="3 6" id="KW-0378">Hydrolase</keyword>
<evidence type="ECO:0000256" key="2">
    <source>
        <dbReference type="ARBA" id="ARBA00022729"/>
    </source>
</evidence>
<evidence type="ECO:0000313" key="6">
    <source>
        <dbReference type="EMBL" id="MFC5891536.1"/>
    </source>
</evidence>
<evidence type="ECO:0000256" key="3">
    <source>
        <dbReference type="ARBA" id="ARBA00022801"/>
    </source>
</evidence>
<evidence type="ECO:0000259" key="5">
    <source>
        <dbReference type="Pfam" id="PF08386"/>
    </source>
</evidence>
<keyword evidence="7" id="KW-1185">Reference proteome</keyword>
<dbReference type="InterPro" id="IPR013595">
    <property type="entry name" value="Pept_S33_TAP-like_C"/>
</dbReference>
<dbReference type="Gene3D" id="3.40.50.1820">
    <property type="entry name" value="alpha/beta hydrolase"/>
    <property type="match status" value="1"/>
</dbReference>
<protein>
    <submittedName>
        <fullName evidence="6">Alpha/beta hydrolase</fullName>
    </submittedName>
</protein>
<dbReference type="Proteomes" id="UP001596241">
    <property type="component" value="Unassembled WGS sequence"/>
</dbReference>
<dbReference type="PANTHER" id="PTHR43248:SF29">
    <property type="entry name" value="TRIPEPTIDYL AMINOPEPTIDASE"/>
    <property type="match status" value="1"/>
</dbReference>
<dbReference type="PANTHER" id="PTHR43248">
    <property type="entry name" value="2-SUCCINYL-6-HYDROXY-2,4-CYCLOHEXADIENE-1-CARBOXYLATE SYNTHASE"/>
    <property type="match status" value="1"/>
</dbReference>
<sequence>MTGPRTIGRDRAAARASRPVAGTSPARTIRRCVLALALGMFSLGAAPSAPAVPRPADRLAWTPCVQPGGPGDQQCAEMSVPVDHREPGGARLSLRVTRLPSDRPAARRGVLLVAPGGPGGSGVEALAHRGPALRTALHGAYDLVSLDPRGVGGSDGSGCGLRADDRDVLAYRSWPGPGGDIRDSAARAHRTADACARNGGAVVRSYSTANEVRDIERLRRLLGTPRLSLYGVSYGTYVSATYAQLHPEHTDRTVLDSTDDPDPARVGRGWLARTAAGADERFPDFARWAADPARDRDGLRLARRPDGVRPRVLALADRLDRAPRTTDTPHKPLTGNLLRQAVQQALTDDAAFPDLARLIVAAEDPNAVPALPPGYATPVPDRDATVFLATLCNDVRWPRDVRGYARDVAADRLRHPLTAGQPVNVTPCAFWHGAPADRPVRITADGPPDVLMIQNLRDPTTPYAGALRMRKALGGRARLVTVDRGGHGVYLAHGNACGDRAVTEFLRTGHRPAADLRCPDRPAPVEKPRG</sequence>
<feature type="region of interest" description="Disordered" evidence="4">
    <location>
        <begin position="1"/>
        <end position="22"/>
    </location>
</feature>
<dbReference type="InterPro" id="IPR029058">
    <property type="entry name" value="AB_hydrolase_fold"/>
</dbReference>
<dbReference type="RefSeq" id="WP_386458395.1">
    <property type="nucleotide sequence ID" value="NZ_BAAAWG010000006.1"/>
</dbReference>
<gene>
    <name evidence="6" type="ORF">ACFP3M_01660</name>
</gene>
<organism evidence="6 7">
    <name type="scientific">Streptomyces ramulosus</name>
    <dbReference type="NCBI Taxonomy" id="47762"/>
    <lineage>
        <taxon>Bacteria</taxon>
        <taxon>Bacillati</taxon>
        <taxon>Actinomycetota</taxon>
        <taxon>Actinomycetes</taxon>
        <taxon>Kitasatosporales</taxon>
        <taxon>Streptomycetaceae</taxon>
        <taxon>Streptomyces</taxon>
    </lineage>
</organism>
<evidence type="ECO:0000256" key="4">
    <source>
        <dbReference type="SAM" id="MobiDB-lite"/>
    </source>
</evidence>
<proteinExistence type="inferred from homology"/>
<dbReference type="Pfam" id="PF08386">
    <property type="entry name" value="Abhydrolase_4"/>
    <property type="match status" value="1"/>
</dbReference>
<feature type="domain" description="Peptidase S33 tripeptidyl aminopeptidase-like C-terminal" evidence="5">
    <location>
        <begin position="425"/>
        <end position="518"/>
    </location>
</feature>
<evidence type="ECO:0000313" key="7">
    <source>
        <dbReference type="Proteomes" id="UP001596241"/>
    </source>
</evidence>
<dbReference type="InterPro" id="IPR051601">
    <property type="entry name" value="Serine_prot/Carboxylest_S33"/>
</dbReference>
<accession>A0ABW1FBQ4</accession>
<evidence type="ECO:0000256" key="1">
    <source>
        <dbReference type="ARBA" id="ARBA00010088"/>
    </source>
</evidence>
<reference evidence="7" key="1">
    <citation type="journal article" date="2019" name="Int. J. Syst. Evol. Microbiol.">
        <title>The Global Catalogue of Microorganisms (GCM) 10K type strain sequencing project: providing services to taxonomists for standard genome sequencing and annotation.</title>
        <authorList>
            <consortium name="The Broad Institute Genomics Platform"/>
            <consortium name="The Broad Institute Genome Sequencing Center for Infectious Disease"/>
            <person name="Wu L."/>
            <person name="Ma J."/>
        </authorList>
    </citation>
    <scope>NUCLEOTIDE SEQUENCE [LARGE SCALE GENOMIC DNA]</scope>
    <source>
        <strain evidence="7">CGMCC 1.15809</strain>
    </source>
</reference>